<keyword evidence="10" id="KW-0560">Oxidoreductase</keyword>
<feature type="transmembrane region" description="Helical" evidence="17">
    <location>
        <begin position="75"/>
        <end position="95"/>
    </location>
</feature>
<comment type="subcellular location">
    <subcellularLocation>
        <location evidence="1">Cell membrane</location>
        <topology evidence="1">Multi-pass membrane protein</topology>
    </subcellularLocation>
</comment>
<keyword evidence="9 17" id="KW-1133">Transmembrane helix</keyword>
<comment type="subunit">
    <text evidence="3">Heterooctamer of two A chains, two B chains, two C chains and two D chains.</text>
</comment>
<dbReference type="KEGG" id="bme:BMEI1898"/>
<dbReference type="PIR" id="AD3489">
    <property type="entry name" value="AD3489"/>
</dbReference>
<protein>
    <recommendedName>
        <fullName evidence="4">Cytochrome bo(3) ubiquinol oxidase subunit 4</fullName>
    </recommendedName>
    <alternativeName>
        <fullName evidence="16">Cytochrome o ubiquinol oxidase subunit 4</fullName>
    </alternativeName>
    <alternativeName>
        <fullName evidence="13">Oxidase bo(3) subunit 4</fullName>
    </alternativeName>
    <alternativeName>
        <fullName evidence="14">Ubiquinol oxidase polypeptide IV</fullName>
    </alternativeName>
    <alternativeName>
        <fullName evidence="15">Ubiquinol oxidase subunit 4</fullName>
    </alternativeName>
</protein>
<sequence>MPQPVLALPRHHLDRRFHSCLSVGSPVMSSAHQTHDHAAHGSLKSYLIGFVLAVILTVVPFALAMGGYFTPATTAVIVLAIAAVQILVHLIYFLYLDPKSEGGWNMLALVFTGIILAIVLIGSIWIMYHLDTNMMPMYMTPDNVRNLP</sequence>
<comment type="similarity">
    <text evidence="2">Belongs to the cytochrome c oxidase bacterial subunit 4 family.</text>
</comment>
<dbReference type="EMBL" id="AE008917">
    <property type="protein sequence ID" value="AAL53079.1"/>
    <property type="molecule type" value="Genomic_DNA"/>
</dbReference>
<feature type="transmembrane region" description="Helical" evidence="17">
    <location>
        <begin position="107"/>
        <end position="128"/>
    </location>
</feature>
<name>Q8YEI0_BRUME</name>
<evidence type="ECO:0000256" key="7">
    <source>
        <dbReference type="ARBA" id="ARBA00022692"/>
    </source>
</evidence>
<evidence type="ECO:0000256" key="3">
    <source>
        <dbReference type="ARBA" id="ARBA00011700"/>
    </source>
</evidence>
<keyword evidence="6" id="KW-1003">Cell membrane</keyword>
<dbReference type="NCBIfam" id="TIGR02847">
    <property type="entry name" value="CyoD"/>
    <property type="match status" value="1"/>
</dbReference>
<evidence type="ECO:0000256" key="2">
    <source>
        <dbReference type="ARBA" id="ARBA00008079"/>
    </source>
</evidence>
<dbReference type="GO" id="GO:0019646">
    <property type="term" value="P:aerobic electron transport chain"/>
    <property type="evidence" value="ECO:0007669"/>
    <property type="project" value="TreeGrafter"/>
</dbReference>
<keyword evidence="7 17" id="KW-0812">Transmembrane</keyword>
<organism evidence="18 19">
    <name type="scientific">Brucella melitensis biotype 1 (strain ATCC 23456 / CCUG 17765 / NCTC 10094 / 16M)</name>
    <dbReference type="NCBI Taxonomy" id="224914"/>
    <lineage>
        <taxon>Bacteria</taxon>
        <taxon>Pseudomonadati</taxon>
        <taxon>Pseudomonadota</taxon>
        <taxon>Alphaproteobacteria</taxon>
        <taxon>Hyphomicrobiales</taxon>
        <taxon>Brucellaceae</taxon>
        <taxon>Brucella/Ochrobactrum group</taxon>
        <taxon>Brucella</taxon>
    </lineage>
</organism>
<evidence type="ECO:0000256" key="13">
    <source>
        <dbReference type="ARBA" id="ARBA00030071"/>
    </source>
</evidence>
<dbReference type="InterPro" id="IPR050968">
    <property type="entry name" value="Cytochrome_c_oxidase_bac_sub4"/>
</dbReference>
<evidence type="ECO:0000256" key="16">
    <source>
        <dbReference type="ARBA" id="ARBA00032185"/>
    </source>
</evidence>
<evidence type="ECO:0000256" key="4">
    <source>
        <dbReference type="ARBA" id="ARBA00014689"/>
    </source>
</evidence>
<evidence type="ECO:0000256" key="1">
    <source>
        <dbReference type="ARBA" id="ARBA00004651"/>
    </source>
</evidence>
<evidence type="ECO:0000256" key="15">
    <source>
        <dbReference type="ARBA" id="ARBA00031887"/>
    </source>
</evidence>
<dbReference type="eggNOG" id="COG3125">
    <property type="taxonomic scope" value="Bacteria"/>
</dbReference>
<dbReference type="GO" id="GO:0005886">
    <property type="term" value="C:plasma membrane"/>
    <property type="evidence" value="ECO:0007669"/>
    <property type="project" value="UniProtKB-SubCell"/>
</dbReference>
<evidence type="ECO:0000256" key="8">
    <source>
        <dbReference type="ARBA" id="ARBA00022982"/>
    </source>
</evidence>
<keyword evidence="19" id="KW-1185">Reference proteome</keyword>
<evidence type="ECO:0000256" key="17">
    <source>
        <dbReference type="SAM" id="Phobius"/>
    </source>
</evidence>
<evidence type="ECO:0000313" key="18">
    <source>
        <dbReference type="EMBL" id="AAL53079.1"/>
    </source>
</evidence>
<dbReference type="PANTHER" id="PTHR36835:SF1">
    <property type="entry name" value="CYTOCHROME BO(3) UBIQUINOL OXIDASE SUBUNIT 4"/>
    <property type="match status" value="1"/>
</dbReference>
<keyword evidence="5" id="KW-0813">Transport</keyword>
<dbReference type="GO" id="GO:0015990">
    <property type="term" value="P:electron transport coupled proton transport"/>
    <property type="evidence" value="ECO:0007669"/>
    <property type="project" value="InterPro"/>
</dbReference>
<proteinExistence type="inferred from homology"/>
<evidence type="ECO:0000256" key="5">
    <source>
        <dbReference type="ARBA" id="ARBA00022448"/>
    </source>
</evidence>
<evidence type="ECO:0000256" key="6">
    <source>
        <dbReference type="ARBA" id="ARBA00022475"/>
    </source>
</evidence>
<keyword evidence="8" id="KW-0249">Electron transport</keyword>
<evidence type="ECO:0000256" key="10">
    <source>
        <dbReference type="ARBA" id="ARBA00023002"/>
    </source>
</evidence>
<dbReference type="Proteomes" id="UP000000419">
    <property type="component" value="Chromosome I"/>
</dbReference>
<dbReference type="InterPro" id="IPR014210">
    <property type="entry name" value="Cyt_o_ubiqinol_oxidase_su4"/>
</dbReference>
<evidence type="ECO:0000256" key="12">
    <source>
        <dbReference type="ARBA" id="ARBA00025694"/>
    </source>
</evidence>
<comment type="function">
    <text evidence="12">Cytochrome bo(3) ubiquinol terminal oxidase is the component of the aerobic respiratory chain of E.coli that predominates when cells are grown at high aeration. Has proton pump activity across the membrane in addition to electron transfer, pumping 2 protons/electron.</text>
</comment>
<keyword evidence="11 17" id="KW-0472">Membrane</keyword>
<gene>
    <name evidence="18" type="ordered locus">BMEI1898</name>
</gene>
<dbReference type="InterPro" id="IPR005171">
    <property type="entry name" value="Cyt_c_oxidase_su4_prok"/>
</dbReference>
<evidence type="ECO:0000256" key="9">
    <source>
        <dbReference type="ARBA" id="ARBA00022989"/>
    </source>
</evidence>
<accession>Q8YEI0</accession>
<reference evidence="18 19" key="1">
    <citation type="journal article" date="2002" name="Proc. Natl. Acad. Sci. U.S.A.">
        <title>The genome sequence of the facultative intracellular pathogen Brucella melitensis.</title>
        <authorList>
            <person name="DelVecchio V.G."/>
            <person name="Kapatral V."/>
            <person name="Redkar R.J."/>
            <person name="Patra G."/>
            <person name="Mujer C."/>
            <person name="Los T."/>
            <person name="Ivanova N."/>
            <person name="Anderson I."/>
            <person name="Bhattacharyya A."/>
            <person name="Lykidis A."/>
            <person name="Reznik G."/>
            <person name="Jablonski L."/>
            <person name="Larsen N."/>
            <person name="D'Souza M."/>
            <person name="Bernal A."/>
            <person name="Mazur M."/>
            <person name="Goltsman E."/>
            <person name="Selkov E."/>
            <person name="Elzer P.H."/>
            <person name="Hagius S."/>
            <person name="O'Callaghan D."/>
            <person name="Letesson J.J."/>
            <person name="Haselkorn R."/>
            <person name="Kyrpides N."/>
            <person name="Overbeek R."/>
        </authorList>
    </citation>
    <scope>NUCLEOTIDE SEQUENCE [LARGE SCALE GENOMIC DNA]</scope>
    <source>
        <strain evidence="19">ATCC 23456 / CCUG 17765 / NCTC 10094 / 16M</strain>
    </source>
</reference>
<evidence type="ECO:0000313" key="19">
    <source>
        <dbReference type="Proteomes" id="UP000000419"/>
    </source>
</evidence>
<evidence type="ECO:0000256" key="11">
    <source>
        <dbReference type="ARBA" id="ARBA00023136"/>
    </source>
</evidence>
<dbReference type="Pfam" id="PF03626">
    <property type="entry name" value="COX4_pro"/>
    <property type="match status" value="1"/>
</dbReference>
<dbReference type="GO" id="GO:0009486">
    <property type="term" value="F:cytochrome bo3 ubiquinol oxidase activity"/>
    <property type="evidence" value="ECO:0007669"/>
    <property type="project" value="InterPro"/>
</dbReference>
<dbReference type="PANTHER" id="PTHR36835">
    <property type="entry name" value="CYTOCHROME BO(3) UBIQUINOL OXIDASE SUBUNIT 4"/>
    <property type="match status" value="1"/>
</dbReference>
<evidence type="ECO:0000256" key="14">
    <source>
        <dbReference type="ARBA" id="ARBA00030211"/>
    </source>
</evidence>
<dbReference type="GO" id="GO:0009319">
    <property type="term" value="C:cytochrome o ubiquinol oxidase complex"/>
    <property type="evidence" value="ECO:0007669"/>
    <property type="project" value="TreeGrafter"/>
</dbReference>
<dbReference type="GO" id="GO:0015078">
    <property type="term" value="F:proton transmembrane transporter activity"/>
    <property type="evidence" value="ECO:0007669"/>
    <property type="project" value="TreeGrafter"/>
</dbReference>
<feature type="transmembrane region" description="Helical" evidence="17">
    <location>
        <begin position="46"/>
        <end position="69"/>
    </location>
</feature>
<dbReference type="AlphaFoldDB" id="Q8YEI0"/>